<dbReference type="FunFam" id="3.40.50.620:FF:000033">
    <property type="entry name" value="tryptophan--tRNA ligase, cytoplasmic"/>
    <property type="match status" value="1"/>
</dbReference>
<dbReference type="Gene3D" id="3.40.50.620">
    <property type="entry name" value="HUPs"/>
    <property type="match status" value="1"/>
</dbReference>
<dbReference type="NCBIfam" id="TIGR00233">
    <property type="entry name" value="trpS"/>
    <property type="match status" value="1"/>
</dbReference>
<dbReference type="PRINTS" id="PR01039">
    <property type="entry name" value="TRNASYNTHTRP"/>
</dbReference>
<evidence type="ECO:0000313" key="13">
    <source>
        <dbReference type="EMBL" id="CAE7469325.1"/>
    </source>
</evidence>
<dbReference type="Pfam" id="PF00579">
    <property type="entry name" value="tRNA-synt_1b"/>
    <property type="match status" value="1"/>
</dbReference>
<name>A0A812SA34_SYMPI</name>
<keyword evidence="10" id="KW-0030">Aminoacyl-tRNA synthetase</keyword>
<dbReference type="PROSITE" id="PS00178">
    <property type="entry name" value="AA_TRNA_LIGASE_I"/>
    <property type="match status" value="1"/>
</dbReference>
<feature type="region of interest" description="Disordered" evidence="12">
    <location>
        <begin position="584"/>
        <end position="609"/>
    </location>
</feature>
<dbReference type="GO" id="GO:0005737">
    <property type="term" value="C:cytoplasm"/>
    <property type="evidence" value="ECO:0007669"/>
    <property type="project" value="UniProtKB-SubCell"/>
</dbReference>
<dbReference type="GO" id="GO:0005524">
    <property type="term" value="F:ATP binding"/>
    <property type="evidence" value="ECO:0007669"/>
    <property type="project" value="UniProtKB-KW"/>
</dbReference>
<dbReference type="InterPro" id="IPR002305">
    <property type="entry name" value="aa-tRNA-synth_Ic"/>
</dbReference>
<evidence type="ECO:0000256" key="5">
    <source>
        <dbReference type="ARBA" id="ARBA00022490"/>
    </source>
</evidence>
<evidence type="ECO:0000256" key="2">
    <source>
        <dbReference type="ARBA" id="ARBA00005594"/>
    </source>
</evidence>
<keyword evidence="14" id="KW-1185">Reference proteome</keyword>
<evidence type="ECO:0000256" key="7">
    <source>
        <dbReference type="ARBA" id="ARBA00022741"/>
    </source>
</evidence>
<feature type="region of interest" description="Disordered" evidence="12">
    <location>
        <begin position="1"/>
        <end position="33"/>
    </location>
</feature>
<dbReference type="AlphaFoldDB" id="A0A812SA34"/>
<dbReference type="PANTHER" id="PTHR10055:SF1">
    <property type="entry name" value="TRYPTOPHAN--TRNA LIGASE, CYTOPLASMIC"/>
    <property type="match status" value="1"/>
</dbReference>
<comment type="caution">
    <text evidence="13">The sequence shown here is derived from an EMBL/GenBank/DDBJ whole genome shotgun (WGS) entry which is preliminary data.</text>
</comment>
<comment type="subcellular location">
    <subcellularLocation>
        <location evidence="1">Cytoplasm</location>
    </subcellularLocation>
</comment>
<evidence type="ECO:0000256" key="8">
    <source>
        <dbReference type="ARBA" id="ARBA00022840"/>
    </source>
</evidence>
<keyword evidence="5" id="KW-0963">Cytoplasm</keyword>
<feature type="compositionally biased region" description="Basic and acidic residues" evidence="12">
    <location>
        <begin position="133"/>
        <end position="147"/>
    </location>
</feature>
<evidence type="ECO:0000256" key="3">
    <source>
        <dbReference type="ARBA" id="ARBA00013161"/>
    </source>
</evidence>
<sequence length="609" mass="66532">MASEAAGYPDGAEAKAKVKKPRPPPPPPPPALATASLLVRGAAARVFGLQPGPCGGELQTIWQNEPGCTKLTMSLEGTKRAPFPKDELHGALLTALEAEANRLATEGGAIAVFEMNREEAEAKYGNSIYEPAPKPEKKSEEEPEKPKPPTVRLAHLPGAALVEIKSDWTLCSATADCGKIEFLQKEVEAGSKKKRETMIMVKQKKIMVKLQVQNPDAQPAEMKGGAPSEEVAKALADNSVRVVVKGVDDVDPAAEAAKATAAAAAPAAAATEEEDGEAVVTPWDVEGKIDYDKLIRDFGSTKISPELLERIRKLTVGKGRVDDLHCWLRRNIFFSHRELDAICALQEKGMPFYLYTGRGPSSAAMHLGHLLPFLFTQWLQKAFNVPLVIQMTDDEKFLWKGAYDPDKEEDGYDLDMYRRFTIDNAKDIIACGFDKSKTFIFSDCDYVGHMYTNILKTQKSITYNTAKSAFGFQGDSNIGQSAFPAVQAVPSFSSSFKIPFGDNSRLPCLIPCAIDQDPYFRVTRDIAHKLVPKDHPLKGKPSLIHCKFFPPLTGAQGKMAASKTNTAIFLTDSPEDIEKKITEHAFSGGREKAKEQREKGANLVPGTRV</sequence>
<accession>A0A812SA34</accession>
<dbReference type="GO" id="GO:0006436">
    <property type="term" value="P:tryptophanyl-tRNA aminoacylation"/>
    <property type="evidence" value="ECO:0007669"/>
    <property type="project" value="InterPro"/>
</dbReference>
<dbReference type="InterPro" id="IPR002306">
    <property type="entry name" value="Trp-tRNA-ligase"/>
</dbReference>
<protein>
    <recommendedName>
        <fullName evidence="4">Tryptophan--tRNA ligase, cytoplasmic</fullName>
        <ecNumber evidence="3">6.1.1.2</ecNumber>
    </recommendedName>
    <alternativeName>
        <fullName evidence="11">Tryptophanyl-tRNA synthetase</fullName>
    </alternativeName>
</protein>
<proteinExistence type="inferred from homology"/>
<evidence type="ECO:0000256" key="4">
    <source>
        <dbReference type="ARBA" id="ARBA00013782"/>
    </source>
</evidence>
<dbReference type="PANTHER" id="PTHR10055">
    <property type="entry name" value="TRYPTOPHANYL-TRNA SYNTHETASE"/>
    <property type="match status" value="1"/>
</dbReference>
<dbReference type="Proteomes" id="UP000649617">
    <property type="component" value="Unassembled WGS sequence"/>
</dbReference>
<keyword evidence="9" id="KW-0648">Protein biosynthesis</keyword>
<gene>
    <name evidence="13" type="primary">Wars1</name>
    <name evidence="13" type="ORF">SPIL2461_LOCUS11863</name>
</gene>
<evidence type="ECO:0000256" key="9">
    <source>
        <dbReference type="ARBA" id="ARBA00022917"/>
    </source>
</evidence>
<dbReference type="EC" id="6.1.1.2" evidence="3"/>
<evidence type="ECO:0000256" key="11">
    <source>
        <dbReference type="ARBA" id="ARBA00030268"/>
    </source>
</evidence>
<evidence type="ECO:0000256" key="12">
    <source>
        <dbReference type="SAM" id="MobiDB-lite"/>
    </source>
</evidence>
<keyword evidence="6" id="KW-0436">Ligase</keyword>
<dbReference type="InterPro" id="IPR001412">
    <property type="entry name" value="aa-tRNA-synth_I_CS"/>
</dbReference>
<dbReference type="EMBL" id="CAJNIZ010023447">
    <property type="protein sequence ID" value="CAE7469325.1"/>
    <property type="molecule type" value="Genomic_DNA"/>
</dbReference>
<evidence type="ECO:0000313" key="14">
    <source>
        <dbReference type="Proteomes" id="UP000649617"/>
    </source>
</evidence>
<evidence type="ECO:0000256" key="1">
    <source>
        <dbReference type="ARBA" id="ARBA00004496"/>
    </source>
</evidence>
<evidence type="ECO:0000256" key="10">
    <source>
        <dbReference type="ARBA" id="ARBA00023146"/>
    </source>
</evidence>
<dbReference type="OrthoDB" id="10261385at2759"/>
<feature type="compositionally biased region" description="Basic and acidic residues" evidence="12">
    <location>
        <begin position="584"/>
        <end position="600"/>
    </location>
</feature>
<organism evidence="13 14">
    <name type="scientific">Symbiodinium pilosum</name>
    <name type="common">Dinoflagellate</name>
    <dbReference type="NCBI Taxonomy" id="2952"/>
    <lineage>
        <taxon>Eukaryota</taxon>
        <taxon>Sar</taxon>
        <taxon>Alveolata</taxon>
        <taxon>Dinophyceae</taxon>
        <taxon>Suessiales</taxon>
        <taxon>Symbiodiniaceae</taxon>
        <taxon>Symbiodinium</taxon>
    </lineage>
</organism>
<reference evidence="13" key="1">
    <citation type="submission" date="2021-02" db="EMBL/GenBank/DDBJ databases">
        <authorList>
            <person name="Dougan E. K."/>
            <person name="Rhodes N."/>
            <person name="Thang M."/>
            <person name="Chan C."/>
        </authorList>
    </citation>
    <scope>NUCLEOTIDE SEQUENCE</scope>
</reference>
<dbReference type="SUPFAM" id="SSF52374">
    <property type="entry name" value="Nucleotidylyl transferase"/>
    <property type="match status" value="1"/>
</dbReference>
<keyword evidence="8" id="KW-0067">ATP-binding</keyword>
<keyword evidence="7" id="KW-0547">Nucleotide-binding</keyword>
<evidence type="ECO:0000256" key="6">
    <source>
        <dbReference type="ARBA" id="ARBA00022598"/>
    </source>
</evidence>
<feature type="region of interest" description="Disordered" evidence="12">
    <location>
        <begin position="124"/>
        <end position="152"/>
    </location>
</feature>
<dbReference type="Gene3D" id="1.10.240.10">
    <property type="entry name" value="Tyrosyl-Transfer RNA Synthetase"/>
    <property type="match status" value="1"/>
</dbReference>
<dbReference type="GO" id="GO:0004830">
    <property type="term" value="F:tryptophan-tRNA ligase activity"/>
    <property type="evidence" value="ECO:0007669"/>
    <property type="project" value="UniProtKB-EC"/>
</dbReference>
<dbReference type="InterPro" id="IPR014729">
    <property type="entry name" value="Rossmann-like_a/b/a_fold"/>
</dbReference>
<comment type="similarity">
    <text evidence="2">Belongs to the class-I aminoacyl-tRNA synthetase family.</text>
</comment>